<comment type="caution">
    <text evidence="2">The sequence shown here is derived from an EMBL/GenBank/DDBJ whole genome shotgun (WGS) entry which is preliminary data.</text>
</comment>
<dbReference type="OrthoDB" id="9814204at2"/>
<dbReference type="PANTHER" id="PTHR43283:SF14">
    <property type="entry name" value="BLL8153 PROTEIN"/>
    <property type="match status" value="1"/>
</dbReference>
<gene>
    <name evidence="2" type="ORF">AN221_09660</name>
</gene>
<evidence type="ECO:0000313" key="2">
    <source>
        <dbReference type="EMBL" id="OEV20525.1"/>
    </source>
</evidence>
<keyword evidence="3" id="KW-1185">Reference proteome</keyword>
<dbReference type="Pfam" id="PF00144">
    <property type="entry name" value="Beta-lactamase"/>
    <property type="match status" value="1"/>
</dbReference>
<dbReference type="AlphaFoldDB" id="A0A1E7LWD9"/>
<dbReference type="SUPFAM" id="SSF56601">
    <property type="entry name" value="beta-lactamase/transpeptidase-like"/>
    <property type="match status" value="1"/>
</dbReference>
<dbReference type="Gene3D" id="3.40.710.10">
    <property type="entry name" value="DD-peptidase/beta-lactamase superfamily"/>
    <property type="match status" value="1"/>
</dbReference>
<organism evidence="2 3">
    <name type="scientific">Streptomyces nanshensis</name>
    <dbReference type="NCBI Taxonomy" id="518642"/>
    <lineage>
        <taxon>Bacteria</taxon>
        <taxon>Bacillati</taxon>
        <taxon>Actinomycetota</taxon>
        <taxon>Actinomycetes</taxon>
        <taxon>Kitasatosporales</taxon>
        <taxon>Streptomycetaceae</taxon>
        <taxon>Streptomyces</taxon>
    </lineage>
</organism>
<name>A0A1E7LWD9_9ACTN</name>
<accession>A0A1E7LWD9</accession>
<evidence type="ECO:0000259" key="1">
    <source>
        <dbReference type="Pfam" id="PF00144"/>
    </source>
</evidence>
<dbReference type="InterPro" id="IPR001466">
    <property type="entry name" value="Beta-lactam-related"/>
</dbReference>
<protein>
    <submittedName>
        <fullName evidence="2">Serine hydrolase</fullName>
    </submittedName>
</protein>
<feature type="domain" description="Beta-lactamase-related" evidence="1">
    <location>
        <begin position="93"/>
        <end position="396"/>
    </location>
</feature>
<proteinExistence type="predicted"/>
<dbReference type="PANTHER" id="PTHR43283">
    <property type="entry name" value="BETA-LACTAMASE-RELATED"/>
    <property type="match status" value="1"/>
</dbReference>
<dbReference type="Proteomes" id="UP000175971">
    <property type="component" value="Unassembled WGS sequence"/>
</dbReference>
<evidence type="ECO:0000313" key="3">
    <source>
        <dbReference type="Proteomes" id="UP000175971"/>
    </source>
</evidence>
<dbReference type="EMBL" id="LJGZ01000021">
    <property type="protein sequence ID" value="OEV20525.1"/>
    <property type="molecule type" value="Genomic_DNA"/>
</dbReference>
<dbReference type="InterPro" id="IPR050789">
    <property type="entry name" value="Diverse_Enzym_Activities"/>
</dbReference>
<dbReference type="PATRIC" id="fig|518642.7.peg.9037"/>
<reference evidence="2 3" key="1">
    <citation type="journal article" date="2016" name="Front. Microbiol.">
        <title>Comparative Genomics Analysis of Streptomyces Species Reveals Their Adaptation to the Marine Environment and Their Diversity at the Genomic Level.</title>
        <authorList>
            <person name="Tian X."/>
            <person name="Zhang Z."/>
            <person name="Yang T."/>
            <person name="Chen M."/>
            <person name="Li J."/>
            <person name="Chen F."/>
            <person name="Yang J."/>
            <person name="Li W."/>
            <person name="Zhang B."/>
            <person name="Zhang Z."/>
            <person name="Wu J."/>
            <person name="Zhang C."/>
            <person name="Long L."/>
            <person name="Xiao J."/>
        </authorList>
    </citation>
    <scope>NUCLEOTIDE SEQUENCE [LARGE SCALE GENOMIC DNA]</scope>
    <source>
        <strain evidence="2 3">SCSIO M10372</strain>
    </source>
</reference>
<keyword evidence="2" id="KW-0378">Hydrolase</keyword>
<sequence length="408" mass="43667">MAGDRKWAAGAGVVATAAVVAGAAAGVRWAWRHQDELMMRPPLNEWTFAHMSLLLPTETVPRAGRPSVLPRAPRPLEFTYEWEGATRTLSDLHARTRTTGFAVVHRGRLVHEAYPGRFAGPDRRFQLFSLTKSVTSALVGIALEEGAIGSTDDKAVTYCPELAGSAFDGPTVGDLLHMSSGAGGEEDYEDPDAPVNRLMRAVAGQGGTVLEAVRSVRPHSTPGTRFNYSTLDTQVLGWVLEAATGRTLAQYAAERLWGPIGAEYDAYYALSRGAPRTAVSGGSFNATVRDMARFGLLMARGGRWGGEQVVPQRWVERSRGAGLPHLEGGALGEAYPAHYGYSNQWWTLGGPHRAFTGLGIYGQFLWVDPEADAVVVKTSAWPVADDPALDGETATALTALVAHLSAEG</sequence>
<dbReference type="InterPro" id="IPR012338">
    <property type="entry name" value="Beta-lactam/transpept-like"/>
</dbReference>
<dbReference type="RefSeq" id="WP_070200635.1">
    <property type="nucleotide sequence ID" value="NZ_LJGZ01000021.1"/>
</dbReference>
<dbReference type="GO" id="GO:0016787">
    <property type="term" value="F:hydrolase activity"/>
    <property type="evidence" value="ECO:0007669"/>
    <property type="project" value="UniProtKB-KW"/>
</dbReference>